<sequence length="154" mass="17356">MIVNTKRFGPIQIDEEQLITFIGPILGFNDLHNYVIIQSEGNQHPFEFLQSIEDENLTFIVTDPFAFFKEYEFQLDPHWIEALGVQSEEEVQVMVIVTVRSAEDITCNLKAPIVLNKARNIAAQIILDHGNYTTKQPLLGGKKGEGSDVNPVAK</sequence>
<dbReference type="EMBL" id="JAGGKI010000001">
    <property type="protein sequence ID" value="MBP1891021.1"/>
    <property type="molecule type" value="Genomic_DNA"/>
</dbReference>
<dbReference type="Proteomes" id="UP000706926">
    <property type="component" value="Unassembled WGS sequence"/>
</dbReference>
<evidence type="ECO:0000256" key="3">
    <source>
        <dbReference type="ARBA" id="ARBA00022845"/>
    </source>
</evidence>
<gene>
    <name evidence="4" type="primary">fliW</name>
    <name evidence="5" type="ORF">J2Z18_000090</name>
</gene>
<comment type="subunit">
    <text evidence="4">Interacts with translational regulator CsrA and flagellin(s).</text>
</comment>
<keyword evidence="2 4" id="KW-1005">Bacterial flagellum biogenesis</keyword>
<keyword evidence="5" id="KW-0966">Cell projection</keyword>
<accession>A0ABS4F455</accession>
<evidence type="ECO:0000313" key="5">
    <source>
        <dbReference type="EMBL" id="MBP1891021.1"/>
    </source>
</evidence>
<organism evidence="5 6">
    <name type="scientific">Paenibacillus lactis</name>
    <dbReference type="NCBI Taxonomy" id="228574"/>
    <lineage>
        <taxon>Bacteria</taxon>
        <taxon>Bacillati</taxon>
        <taxon>Bacillota</taxon>
        <taxon>Bacilli</taxon>
        <taxon>Bacillales</taxon>
        <taxon>Paenibacillaceae</taxon>
        <taxon>Paenibacillus</taxon>
    </lineage>
</organism>
<dbReference type="InterPro" id="IPR003775">
    <property type="entry name" value="Flagellar_assembly_factor_FliW"/>
</dbReference>
<comment type="similarity">
    <text evidence="4">Belongs to the FliW family.</text>
</comment>
<dbReference type="RefSeq" id="WP_007132303.1">
    <property type="nucleotide sequence ID" value="NZ_CP139098.1"/>
</dbReference>
<keyword evidence="5" id="KW-0282">Flagellum</keyword>
<evidence type="ECO:0000256" key="2">
    <source>
        <dbReference type="ARBA" id="ARBA00022795"/>
    </source>
</evidence>
<dbReference type="Pfam" id="PF02623">
    <property type="entry name" value="FliW"/>
    <property type="match status" value="1"/>
</dbReference>
<keyword evidence="6" id="KW-1185">Reference proteome</keyword>
<dbReference type="Gene3D" id="2.30.290.10">
    <property type="entry name" value="BH3618-like"/>
    <property type="match status" value="1"/>
</dbReference>
<dbReference type="PANTHER" id="PTHR39190">
    <property type="entry name" value="FLAGELLAR ASSEMBLY FACTOR FLIW"/>
    <property type="match status" value="1"/>
</dbReference>
<keyword evidence="5" id="KW-0969">Cilium</keyword>
<keyword evidence="1 4" id="KW-0963">Cytoplasm</keyword>
<comment type="function">
    <text evidence="4">Acts as an anti-CsrA protein, binds CsrA and prevents it from repressing translation of its target genes, one of which is flagellin. Binds to flagellin and participates in the assembly of the flagellum.</text>
</comment>
<evidence type="ECO:0000313" key="6">
    <source>
        <dbReference type="Proteomes" id="UP000706926"/>
    </source>
</evidence>
<comment type="caution">
    <text evidence="5">The sequence shown here is derived from an EMBL/GenBank/DDBJ whole genome shotgun (WGS) entry which is preliminary data.</text>
</comment>
<proteinExistence type="inferred from homology"/>
<keyword evidence="4" id="KW-0143">Chaperone</keyword>
<evidence type="ECO:0000256" key="1">
    <source>
        <dbReference type="ARBA" id="ARBA00022490"/>
    </source>
</evidence>
<evidence type="ECO:0000256" key="4">
    <source>
        <dbReference type="HAMAP-Rule" id="MF_01185"/>
    </source>
</evidence>
<dbReference type="SUPFAM" id="SSF141457">
    <property type="entry name" value="BH3618-like"/>
    <property type="match status" value="1"/>
</dbReference>
<dbReference type="PANTHER" id="PTHR39190:SF1">
    <property type="entry name" value="FLAGELLAR ASSEMBLY FACTOR FLIW"/>
    <property type="match status" value="1"/>
</dbReference>
<dbReference type="NCBIfam" id="NF009793">
    <property type="entry name" value="PRK13285.1-1"/>
    <property type="match status" value="1"/>
</dbReference>
<dbReference type="GeneID" id="95402152"/>
<reference evidence="5 6" key="1">
    <citation type="submission" date="2021-03" db="EMBL/GenBank/DDBJ databases">
        <title>Genomic Encyclopedia of Type Strains, Phase IV (KMG-IV): sequencing the most valuable type-strain genomes for metagenomic binning, comparative biology and taxonomic classification.</title>
        <authorList>
            <person name="Goeker M."/>
        </authorList>
    </citation>
    <scope>NUCLEOTIDE SEQUENCE [LARGE SCALE GENOMIC DNA]</scope>
    <source>
        <strain evidence="5 6">DSM 15596</strain>
    </source>
</reference>
<keyword evidence="3 4" id="KW-0810">Translation regulation</keyword>
<comment type="subcellular location">
    <subcellularLocation>
        <location evidence="4">Cytoplasm</location>
    </subcellularLocation>
</comment>
<name>A0ABS4F455_9BACL</name>
<dbReference type="InterPro" id="IPR024046">
    <property type="entry name" value="Flagellar_assmbl_FliW_dom_sf"/>
</dbReference>
<protein>
    <recommendedName>
        <fullName evidence="4">Flagellar assembly factor FliW</fullName>
    </recommendedName>
</protein>
<dbReference type="HAMAP" id="MF_01185">
    <property type="entry name" value="FliW"/>
    <property type="match status" value="1"/>
</dbReference>